<dbReference type="PROSITE" id="PS00108">
    <property type="entry name" value="PROTEIN_KINASE_ST"/>
    <property type="match status" value="1"/>
</dbReference>
<dbReference type="InterPro" id="IPR050235">
    <property type="entry name" value="CK1_Ser-Thr_kinase"/>
</dbReference>
<dbReference type="InterPro" id="IPR008271">
    <property type="entry name" value="Ser/Thr_kinase_AS"/>
</dbReference>
<evidence type="ECO:0000313" key="4">
    <source>
        <dbReference type="Proteomes" id="UP000318571"/>
    </source>
</evidence>
<dbReference type="SUPFAM" id="SSF56112">
    <property type="entry name" value="Protein kinase-like (PK-like)"/>
    <property type="match status" value="1"/>
</dbReference>
<dbReference type="SMART" id="SM00220">
    <property type="entry name" value="S_TKc"/>
    <property type="match status" value="1"/>
</dbReference>
<sequence length="593" mass="67175">MIEKTKIETLAKTHWTKVFALRKFISLAKVQSTQAPASLVVGGIYQVGKKIANGAFGQLRLGRNLRTNENIAIKLEHVNAKIPMLLLEFRFYRSMGSYAGLPKVFYYGTCGKYNALVMELLGSNLEELFVKCKRRFTLKTILLIAIQLLHHIEYIHSYGIIYRDIKPENCVIGRRACGRSDTLYVVDFGLAKEYIDPDTGRHIPYTENKSLTGTVRYMSINSHQGKEQSRRDDLEALGHVFFYFLSGGLLPWQGVKCEDVRKRYQIIGHIKEETSINDLGLNYPWEFSVYLRYCRNLKFNQQPDYAYLRGLFRSCLKRMGWMEDKVFDWMDLKSYSSWCANLDGANNTGGFNSPRSRNSAQGQTLNYEHKLASRSNESIVLSRNNPTYKSELQNVVQEFSKKEAESEDDSQPIQFKVQSKSTMVEPVLPHQTLSMNDQESVEIAFAKALKDRPKCNRTLAGLRFDTPLIIIHASDNDDTLDLSGSKSNTLSSSASRLLQNDIPSVTKPVDQPRVRPIAKIEPIKKNDVDLTPKIGILSEQDFSASQSLWNSQSDKVSKCCAKNKGPGKNSSPAESVKFDSCCAFLKIAKICTH</sequence>
<dbReference type="EC" id="2.7.11.1" evidence="1"/>
<dbReference type="OrthoDB" id="6378140at2759"/>
<comment type="caution">
    <text evidence="3">The sequence shown here is derived from an EMBL/GenBank/DDBJ whole genome shotgun (WGS) entry which is preliminary data.</text>
</comment>
<evidence type="ECO:0000313" key="3">
    <source>
        <dbReference type="EMBL" id="TRY77890.1"/>
    </source>
</evidence>
<dbReference type="InterPro" id="IPR000719">
    <property type="entry name" value="Prot_kinase_dom"/>
</dbReference>
<dbReference type="Proteomes" id="UP000318571">
    <property type="component" value="Chromosome 11"/>
</dbReference>
<dbReference type="Gene3D" id="1.10.510.10">
    <property type="entry name" value="Transferase(Phosphotransferase) domain 1"/>
    <property type="match status" value="1"/>
</dbReference>
<keyword evidence="4" id="KW-1185">Reference proteome</keyword>
<dbReference type="GO" id="GO:0005524">
    <property type="term" value="F:ATP binding"/>
    <property type="evidence" value="ECO:0007669"/>
    <property type="project" value="InterPro"/>
</dbReference>
<feature type="domain" description="Protein kinase" evidence="2">
    <location>
        <begin position="45"/>
        <end position="322"/>
    </location>
</feature>
<name>A0A553PJL9_TIGCA</name>
<reference evidence="3 4" key="1">
    <citation type="journal article" date="2018" name="Nat. Ecol. Evol.">
        <title>Genomic signatures of mitonuclear coevolution across populations of Tigriopus californicus.</title>
        <authorList>
            <person name="Barreto F.S."/>
            <person name="Watson E.T."/>
            <person name="Lima T.G."/>
            <person name="Willett C.S."/>
            <person name="Edmands S."/>
            <person name="Li W."/>
            <person name="Burton R.S."/>
        </authorList>
    </citation>
    <scope>NUCLEOTIDE SEQUENCE [LARGE SCALE GENOMIC DNA]</scope>
    <source>
        <strain evidence="3 4">San Diego</strain>
    </source>
</reference>
<evidence type="ECO:0000259" key="2">
    <source>
        <dbReference type="PROSITE" id="PS50011"/>
    </source>
</evidence>
<proteinExistence type="predicted"/>
<dbReference type="Pfam" id="PF00069">
    <property type="entry name" value="Pkinase"/>
    <property type="match status" value="1"/>
</dbReference>
<protein>
    <recommendedName>
        <fullName evidence="1">non-specific serine/threonine protein kinase</fullName>
        <ecNumber evidence="1">2.7.11.1</ecNumber>
    </recommendedName>
</protein>
<dbReference type="STRING" id="6832.A0A553PJL9"/>
<dbReference type="AlphaFoldDB" id="A0A553PJL9"/>
<evidence type="ECO:0000256" key="1">
    <source>
        <dbReference type="ARBA" id="ARBA00012513"/>
    </source>
</evidence>
<gene>
    <name evidence="3" type="ORF">TCAL_06162</name>
</gene>
<dbReference type="PANTHER" id="PTHR11909">
    <property type="entry name" value="CASEIN KINASE-RELATED"/>
    <property type="match status" value="1"/>
</dbReference>
<accession>A0A553PJL9</accession>
<dbReference type="InterPro" id="IPR011009">
    <property type="entry name" value="Kinase-like_dom_sf"/>
</dbReference>
<organism evidence="3 4">
    <name type="scientific">Tigriopus californicus</name>
    <name type="common">Marine copepod</name>
    <dbReference type="NCBI Taxonomy" id="6832"/>
    <lineage>
        <taxon>Eukaryota</taxon>
        <taxon>Metazoa</taxon>
        <taxon>Ecdysozoa</taxon>
        <taxon>Arthropoda</taxon>
        <taxon>Crustacea</taxon>
        <taxon>Multicrustacea</taxon>
        <taxon>Hexanauplia</taxon>
        <taxon>Copepoda</taxon>
        <taxon>Harpacticoida</taxon>
        <taxon>Harpacticidae</taxon>
        <taxon>Tigriopus</taxon>
    </lineage>
</organism>
<dbReference type="PROSITE" id="PS50011">
    <property type="entry name" value="PROTEIN_KINASE_DOM"/>
    <property type="match status" value="1"/>
</dbReference>
<dbReference type="EMBL" id="VCGU01000003">
    <property type="protein sequence ID" value="TRY77890.1"/>
    <property type="molecule type" value="Genomic_DNA"/>
</dbReference>
<dbReference type="GO" id="GO:0004674">
    <property type="term" value="F:protein serine/threonine kinase activity"/>
    <property type="evidence" value="ECO:0007669"/>
    <property type="project" value="UniProtKB-EC"/>
</dbReference>